<evidence type="ECO:0000313" key="5">
    <source>
        <dbReference type="EMBL" id="CAG8677117.1"/>
    </source>
</evidence>
<feature type="coiled-coil region" evidence="4">
    <location>
        <begin position="325"/>
        <end position="357"/>
    </location>
</feature>
<dbReference type="PANTHER" id="PTHR16193">
    <property type="entry name" value="TETRATRICOPEPTIDE REPEAT PROTEIN 27"/>
    <property type="match status" value="1"/>
</dbReference>
<keyword evidence="1" id="KW-0677">Repeat</keyword>
<evidence type="ECO:0000313" key="6">
    <source>
        <dbReference type="Proteomes" id="UP000789508"/>
    </source>
</evidence>
<dbReference type="AlphaFoldDB" id="A0A9N9EG18"/>
<dbReference type="PROSITE" id="PS50005">
    <property type="entry name" value="TPR"/>
    <property type="match status" value="3"/>
</dbReference>
<sequence>MQTTIEYLELSIISGSLAEETQLHVSILASNFVKAQYKDVLTSSFAQEFFGTNLNSETRAAQPALEQLRETFNVAAYISYRLELYFDESSEISREDPLSKQLCVLCIAASCLNAFIQNSWTGPAFDLEPPKVLPESVREYSNELNKKALELLSTDGEEAYHLTPYAVYLLIARTVLIDNAAYLSSLKTTPWWGQRALFIQQRILDNVVGSLHDSILKYLESLGNVFSQLSEENSPIHARYHTEYGLVYHYYGQDALAVNHFVKAQEASGLKWKVTGALGRRTKFQTFDVSQLLIVASSANRSGETVTSSSNKAPENVLLNDDTLLENIQFNKDEASEKREENEADSEENEKDLQTNLKIIDQCILLAFCLNVKNTNPSHIITTEQMVPYVSRVLENPNNWMVHTMGLLLRSRLEKEKSRTVERSALQLQALVDQFPLESPNAQERIEYFYQILLPSKWDMEKELAGRFMSLGVIRSALEIFERLELWEEIINCYVMLEKENKAKEIIHERLNITPNSPKLYCILGDIEKDPKHWEHAWEISGNRYARAMRSLGGYWYKQQQYQKSIECYAKALKINPLFENSWFMQGCAAMHISDWDIAIQAFRRVISIDPENSEAWNNLASNFIKQGRKIDAFNAFQQALKQNYDSWKIWTNYMYTAIDIGEFSEAIRAMQRVVDLRWEKEKEKCVDLEVLEIIVNSVTRGLDNSDRLAPKVERLLTETITSRLTTNQKIWHIFADFLFWQKQYDRCLEAHLKAYRCVLHDPRLDTSLEVFNQVAATALNVVEIYQNLGDLKVVIKEETKSNATDVTSINETEKVVCKDWRYQAKILLRTLIGRTKNSFEGSEMHDLLKVTLKELSS</sequence>
<keyword evidence="6" id="KW-1185">Reference proteome</keyword>
<dbReference type="SUPFAM" id="SSF48452">
    <property type="entry name" value="TPR-like"/>
    <property type="match status" value="2"/>
</dbReference>
<keyword evidence="2 3" id="KW-0802">TPR repeat</keyword>
<dbReference type="SMART" id="SM00028">
    <property type="entry name" value="TPR"/>
    <property type="match status" value="5"/>
</dbReference>
<organism evidence="5 6">
    <name type="scientific">Ambispora leptoticha</name>
    <dbReference type="NCBI Taxonomy" id="144679"/>
    <lineage>
        <taxon>Eukaryota</taxon>
        <taxon>Fungi</taxon>
        <taxon>Fungi incertae sedis</taxon>
        <taxon>Mucoromycota</taxon>
        <taxon>Glomeromycotina</taxon>
        <taxon>Glomeromycetes</taxon>
        <taxon>Archaeosporales</taxon>
        <taxon>Ambisporaceae</taxon>
        <taxon>Ambispora</taxon>
    </lineage>
</organism>
<evidence type="ECO:0000256" key="3">
    <source>
        <dbReference type="PROSITE-ProRule" id="PRU00339"/>
    </source>
</evidence>
<dbReference type="OrthoDB" id="1936594at2759"/>
<dbReference type="PANTHER" id="PTHR16193:SF0">
    <property type="entry name" value="TETRATRICOPEPTIDE REPEAT PROTEIN 27"/>
    <property type="match status" value="1"/>
</dbReference>
<evidence type="ECO:0000256" key="1">
    <source>
        <dbReference type="ARBA" id="ARBA00022737"/>
    </source>
</evidence>
<gene>
    <name evidence="5" type="ORF">ALEPTO_LOCUS10757</name>
</gene>
<feature type="repeat" description="TPR" evidence="3">
    <location>
        <begin position="614"/>
        <end position="647"/>
    </location>
</feature>
<accession>A0A9N9EG18</accession>
<evidence type="ECO:0000256" key="2">
    <source>
        <dbReference type="ARBA" id="ARBA00022803"/>
    </source>
</evidence>
<dbReference type="EMBL" id="CAJVPS010013468">
    <property type="protein sequence ID" value="CAG8677117.1"/>
    <property type="molecule type" value="Genomic_DNA"/>
</dbReference>
<dbReference type="Pfam" id="PF07719">
    <property type="entry name" value="TPR_2"/>
    <property type="match status" value="1"/>
</dbReference>
<dbReference type="InterPro" id="IPR019734">
    <property type="entry name" value="TPR_rpt"/>
</dbReference>
<comment type="caution">
    <text evidence="5">The sequence shown here is derived from an EMBL/GenBank/DDBJ whole genome shotgun (WGS) entry which is preliminary data.</text>
</comment>
<protein>
    <submittedName>
        <fullName evidence="5">721_t:CDS:1</fullName>
    </submittedName>
</protein>
<dbReference type="Proteomes" id="UP000789508">
    <property type="component" value="Unassembled WGS sequence"/>
</dbReference>
<keyword evidence="4" id="KW-0175">Coiled coil</keyword>
<dbReference type="Pfam" id="PF13432">
    <property type="entry name" value="TPR_16"/>
    <property type="match status" value="1"/>
</dbReference>
<name>A0A9N9EG18_9GLOM</name>
<evidence type="ECO:0000256" key="4">
    <source>
        <dbReference type="SAM" id="Coils"/>
    </source>
</evidence>
<feature type="repeat" description="TPR" evidence="3">
    <location>
        <begin position="546"/>
        <end position="579"/>
    </location>
</feature>
<dbReference type="Gene3D" id="1.25.40.10">
    <property type="entry name" value="Tetratricopeptide repeat domain"/>
    <property type="match status" value="1"/>
</dbReference>
<reference evidence="5" key="1">
    <citation type="submission" date="2021-06" db="EMBL/GenBank/DDBJ databases">
        <authorList>
            <person name="Kallberg Y."/>
            <person name="Tangrot J."/>
            <person name="Rosling A."/>
        </authorList>
    </citation>
    <scope>NUCLEOTIDE SEQUENCE</scope>
    <source>
        <strain evidence="5">FL130A</strain>
    </source>
</reference>
<feature type="repeat" description="TPR" evidence="3">
    <location>
        <begin position="580"/>
        <end position="613"/>
    </location>
</feature>
<dbReference type="InterPro" id="IPR011990">
    <property type="entry name" value="TPR-like_helical_dom_sf"/>
</dbReference>
<proteinExistence type="predicted"/>
<dbReference type="InterPro" id="IPR013105">
    <property type="entry name" value="TPR_2"/>
</dbReference>
<dbReference type="InterPro" id="IPR044244">
    <property type="entry name" value="TTC27/Emw1"/>
</dbReference>